<evidence type="ECO:0000313" key="1">
    <source>
        <dbReference type="EMBL" id="MCD2193999.1"/>
    </source>
</evidence>
<gene>
    <name evidence="1" type="ORF">LQ327_11500</name>
</gene>
<protein>
    <recommendedName>
        <fullName evidence="3">AbiEi antitoxin of type IV toxin-antitoxin system</fullName>
    </recommendedName>
</protein>
<reference evidence="1 2" key="1">
    <citation type="submission" date="2021-11" db="EMBL/GenBank/DDBJ databases">
        <title>Draft genome sequence of Actinomycetospora sp. SF1 isolated from the rhizosphere soil.</title>
        <authorList>
            <person name="Duangmal K."/>
            <person name="Chantavorakit T."/>
        </authorList>
    </citation>
    <scope>NUCLEOTIDE SEQUENCE [LARGE SCALE GENOMIC DNA]</scope>
    <source>
        <strain evidence="1 2">TBRC 5722</strain>
    </source>
</reference>
<accession>A0ABS8P792</accession>
<organism evidence="1 2">
    <name type="scientific">Actinomycetospora endophytica</name>
    <dbReference type="NCBI Taxonomy" id="2291215"/>
    <lineage>
        <taxon>Bacteria</taxon>
        <taxon>Bacillati</taxon>
        <taxon>Actinomycetota</taxon>
        <taxon>Actinomycetes</taxon>
        <taxon>Pseudonocardiales</taxon>
        <taxon>Pseudonocardiaceae</taxon>
        <taxon>Actinomycetospora</taxon>
    </lineage>
</organism>
<name>A0ABS8P792_9PSEU</name>
<dbReference type="RefSeq" id="WP_230733471.1">
    <property type="nucleotide sequence ID" value="NZ_JAJNDB010000002.1"/>
</dbReference>
<dbReference type="Proteomes" id="UP001199469">
    <property type="component" value="Unassembled WGS sequence"/>
</dbReference>
<dbReference type="EMBL" id="JAJNDB010000002">
    <property type="protein sequence ID" value="MCD2193999.1"/>
    <property type="molecule type" value="Genomic_DNA"/>
</dbReference>
<proteinExistence type="predicted"/>
<evidence type="ECO:0000313" key="2">
    <source>
        <dbReference type="Proteomes" id="UP001199469"/>
    </source>
</evidence>
<keyword evidence="2" id="KW-1185">Reference proteome</keyword>
<sequence length="295" mass="33025">MSWFQPAPDDAGLLRRSHLVAVQDPALVDKALRRKLITPIHRGIYKDGVPDCWDRAWAACATVGGCRAVASHRTAARVHELEVPLGGADEVTIPRAERRPHRAELRFHTTVLAAEDVVDIGGLELTSIARTLVDLCRCEEQFRAVWAVERALAREKVTTEELVEALHRCRGVPGVARARHRIAAARPLSGSPLETAGRLALVDDGLAEPELQFPITRADGRDAHVDLAYREQRVGLEFDGRSEHGMERAVFEDRDRENQIVLRDLTIIRFSWHDVFRRGRAYVRTVRRAIGEVAA</sequence>
<comment type="caution">
    <text evidence="1">The sequence shown here is derived from an EMBL/GenBank/DDBJ whole genome shotgun (WGS) entry which is preliminary data.</text>
</comment>
<evidence type="ECO:0008006" key="3">
    <source>
        <dbReference type="Google" id="ProtNLM"/>
    </source>
</evidence>